<evidence type="ECO:0000256" key="4">
    <source>
        <dbReference type="ARBA" id="ARBA00012546"/>
    </source>
</evidence>
<dbReference type="GO" id="GO:0019698">
    <property type="term" value="P:D-galacturonate catabolic process"/>
    <property type="evidence" value="ECO:0007669"/>
    <property type="project" value="TreeGrafter"/>
</dbReference>
<evidence type="ECO:0000256" key="1">
    <source>
        <dbReference type="ARBA" id="ARBA00001165"/>
    </source>
</evidence>
<dbReference type="Pfam" id="PF02614">
    <property type="entry name" value="UxaC"/>
    <property type="match status" value="1"/>
</dbReference>
<dbReference type="AlphaFoldDB" id="A0A9D2G5S1"/>
<dbReference type="InterPro" id="IPR003766">
    <property type="entry name" value="Uronate_isomerase"/>
</dbReference>
<accession>A0A9D2G5S1</accession>
<name>A0A9D2G5S1_9FIRM</name>
<reference evidence="7" key="2">
    <citation type="submission" date="2021-04" db="EMBL/GenBank/DDBJ databases">
        <authorList>
            <person name="Gilroy R."/>
        </authorList>
    </citation>
    <scope>NUCLEOTIDE SEQUENCE</scope>
    <source>
        <strain evidence="7">ChiW7-2402</strain>
    </source>
</reference>
<dbReference type="GO" id="GO:0042840">
    <property type="term" value="P:D-glucuronate catabolic process"/>
    <property type="evidence" value="ECO:0007669"/>
    <property type="project" value="TreeGrafter"/>
</dbReference>
<dbReference type="Gene3D" id="1.10.2020.10">
    <property type="entry name" value="uronate isomerase, domain 2, chain A"/>
    <property type="match status" value="1"/>
</dbReference>
<evidence type="ECO:0000313" key="8">
    <source>
        <dbReference type="Proteomes" id="UP000824102"/>
    </source>
</evidence>
<dbReference type="PANTHER" id="PTHR30068">
    <property type="entry name" value="URONATE ISOMERASE"/>
    <property type="match status" value="1"/>
</dbReference>
<sequence length="442" mass="50184">MKSFFGSDLLLNSESAKKIYAEVKGLPIIDYHCHLDQYKIKEDAKFQNIGELWLSGDHYKWRAMRLCGVGEELITGNSSWREKFRAYASVLPKLAGNPLYYWTHMELQQVFGIFEPLSAESADRIFDAANEKLQNISVSTLLKQYKVEFVATTDDPCDDLAAHGKYGGTLVAPTFRPDKLFTLDEGYLECLGETAGEDVSTLNGLLKAVEKRLLYFISRGCRISDHGFCRFAQYYVTHSTAEKLYSERRSLSEEQKEALFGYLLVELARLYKKHHIIMQLHFAVTRNVNGPMFATCGADAGFDVIADRSPIQNVIQFFGQLSDEERPETILYTLNDSELPALACLTGAFRHVKMGAAWWFNDTVQGIRKNLSTIAEYSALGTNYGMLTDSRSFSSYARFDFFRRILSDFLGNLVERGEYDLSAALETAKNICYYNIKEALQL</sequence>
<proteinExistence type="inferred from homology"/>
<keyword evidence="6 7" id="KW-0413">Isomerase</keyword>
<comment type="pathway">
    <text evidence="2">Carbohydrate metabolism; pentose and glucuronate interconversion.</text>
</comment>
<dbReference type="InterPro" id="IPR032466">
    <property type="entry name" value="Metal_Hydrolase"/>
</dbReference>
<evidence type="ECO:0000256" key="5">
    <source>
        <dbReference type="ARBA" id="ARBA00020555"/>
    </source>
</evidence>
<evidence type="ECO:0000256" key="6">
    <source>
        <dbReference type="ARBA" id="ARBA00023235"/>
    </source>
</evidence>
<comment type="caution">
    <text evidence="7">The sequence shown here is derived from an EMBL/GenBank/DDBJ whole genome shotgun (WGS) entry which is preliminary data.</text>
</comment>
<protein>
    <recommendedName>
        <fullName evidence="5">Uronate isomerase</fullName>
        <ecNumber evidence="4">5.3.1.12</ecNumber>
    </recommendedName>
</protein>
<comment type="similarity">
    <text evidence="3">Belongs to the metallo-dependent hydrolases superfamily. Uronate isomerase family.</text>
</comment>
<dbReference type="SUPFAM" id="SSF51556">
    <property type="entry name" value="Metallo-dependent hydrolases"/>
    <property type="match status" value="1"/>
</dbReference>
<comment type="catalytic activity">
    <reaction evidence="1">
        <text>D-glucuronate = D-fructuronate</text>
        <dbReference type="Rhea" id="RHEA:13049"/>
        <dbReference type="ChEBI" id="CHEBI:58720"/>
        <dbReference type="ChEBI" id="CHEBI:59863"/>
        <dbReference type="EC" id="5.3.1.12"/>
    </reaction>
</comment>
<organism evidence="7 8">
    <name type="scientific">Candidatus Gallimonas intestinavium</name>
    <dbReference type="NCBI Taxonomy" id="2838603"/>
    <lineage>
        <taxon>Bacteria</taxon>
        <taxon>Bacillati</taxon>
        <taxon>Bacillota</taxon>
        <taxon>Clostridia</taxon>
        <taxon>Candidatus Gallimonas</taxon>
    </lineage>
</organism>
<evidence type="ECO:0000256" key="2">
    <source>
        <dbReference type="ARBA" id="ARBA00004892"/>
    </source>
</evidence>
<dbReference type="GO" id="GO:0008880">
    <property type="term" value="F:glucuronate isomerase activity"/>
    <property type="evidence" value="ECO:0007669"/>
    <property type="project" value="UniProtKB-EC"/>
</dbReference>
<evidence type="ECO:0000256" key="3">
    <source>
        <dbReference type="ARBA" id="ARBA00008397"/>
    </source>
</evidence>
<dbReference type="PANTHER" id="PTHR30068:SF4">
    <property type="entry name" value="URONATE ISOMERASE"/>
    <property type="match status" value="1"/>
</dbReference>
<gene>
    <name evidence="7" type="primary">uxaC</name>
    <name evidence="7" type="ORF">H9964_05080</name>
</gene>
<reference evidence="7" key="1">
    <citation type="journal article" date="2021" name="PeerJ">
        <title>Extensive microbial diversity within the chicken gut microbiome revealed by metagenomics and culture.</title>
        <authorList>
            <person name="Gilroy R."/>
            <person name="Ravi A."/>
            <person name="Getino M."/>
            <person name="Pursley I."/>
            <person name="Horton D.L."/>
            <person name="Alikhan N.F."/>
            <person name="Baker D."/>
            <person name="Gharbi K."/>
            <person name="Hall N."/>
            <person name="Watson M."/>
            <person name="Adriaenssens E.M."/>
            <person name="Foster-Nyarko E."/>
            <person name="Jarju S."/>
            <person name="Secka A."/>
            <person name="Antonio M."/>
            <person name="Oren A."/>
            <person name="Chaudhuri R.R."/>
            <person name="La Ragione R."/>
            <person name="Hildebrand F."/>
            <person name="Pallen M.J."/>
        </authorList>
    </citation>
    <scope>NUCLEOTIDE SEQUENCE</scope>
    <source>
        <strain evidence="7">ChiW7-2402</strain>
    </source>
</reference>
<dbReference type="EC" id="5.3.1.12" evidence="4"/>
<dbReference type="Gene3D" id="3.20.20.140">
    <property type="entry name" value="Metal-dependent hydrolases"/>
    <property type="match status" value="1"/>
</dbReference>
<dbReference type="NCBIfam" id="NF002794">
    <property type="entry name" value="PRK02925.1"/>
    <property type="match status" value="1"/>
</dbReference>
<evidence type="ECO:0000313" key="7">
    <source>
        <dbReference type="EMBL" id="HIZ72932.1"/>
    </source>
</evidence>
<dbReference type="Proteomes" id="UP000824102">
    <property type="component" value="Unassembled WGS sequence"/>
</dbReference>
<dbReference type="EMBL" id="DXBB01000073">
    <property type="protein sequence ID" value="HIZ72932.1"/>
    <property type="molecule type" value="Genomic_DNA"/>
</dbReference>